<name>A0ABM1C2M1_LIMPO</name>
<dbReference type="GeneID" id="106477058"/>
<accession>A0ABM1C2M1</accession>
<dbReference type="PANTHER" id="PTHR42686:SF1">
    <property type="entry name" value="GH17980P-RELATED"/>
    <property type="match status" value="1"/>
</dbReference>
<organism evidence="2 3">
    <name type="scientific">Limulus polyphemus</name>
    <name type="common">Atlantic horseshoe crab</name>
    <dbReference type="NCBI Taxonomy" id="6850"/>
    <lineage>
        <taxon>Eukaryota</taxon>
        <taxon>Metazoa</taxon>
        <taxon>Ecdysozoa</taxon>
        <taxon>Arthropoda</taxon>
        <taxon>Chelicerata</taxon>
        <taxon>Merostomata</taxon>
        <taxon>Xiphosura</taxon>
        <taxon>Limulidae</taxon>
        <taxon>Limulus</taxon>
    </lineage>
</organism>
<dbReference type="InterPro" id="IPR036812">
    <property type="entry name" value="NAD(P)_OxRdtase_dom_sf"/>
</dbReference>
<dbReference type="SUPFAM" id="SSF51430">
    <property type="entry name" value="NAD(P)-linked oxidoreductase"/>
    <property type="match status" value="1"/>
</dbReference>
<keyword evidence="2" id="KW-1185">Reference proteome</keyword>
<dbReference type="PANTHER" id="PTHR42686">
    <property type="entry name" value="GH17980P-RELATED"/>
    <property type="match status" value="1"/>
</dbReference>
<reference evidence="3" key="1">
    <citation type="submission" date="2025-08" db="UniProtKB">
        <authorList>
            <consortium name="RefSeq"/>
        </authorList>
    </citation>
    <scope>IDENTIFICATION</scope>
    <source>
        <tissue evidence="3">Muscle</tissue>
    </source>
</reference>
<sequence>VHDLEFASSLDIVLHETLPALKRIKEAGKARFIGITGYPLGKLREVVERSTVKIDLVLSYCRCTLFDQSLLEHVPFFQKHGLGIINAANLGMSLLTEQEIPKWHPVTPEIRAACAEAVRYCKDQGVDISKLAVCFSLNQLGIDTHLTGMA</sequence>
<dbReference type="InterPro" id="IPR023210">
    <property type="entry name" value="NADP_OxRdtase_dom"/>
</dbReference>
<proteinExistence type="predicted"/>
<dbReference type="RefSeq" id="XP_013793114.1">
    <property type="nucleotide sequence ID" value="XM_013937660.1"/>
</dbReference>
<dbReference type="Proteomes" id="UP000694941">
    <property type="component" value="Unplaced"/>
</dbReference>
<gene>
    <name evidence="3" type="primary">LOC106477058</name>
</gene>
<dbReference type="InterPro" id="IPR020471">
    <property type="entry name" value="AKR"/>
</dbReference>
<evidence type="ECO:0000313" key="3">
    <source>
        <dbReference type="RefSeq" id="XP_013793114.1"/>
    </source>
</evidence>
<feature type="non-terminal residue" evidence="3">
    <location>
        <position position="1"/>
    </location>
</feature>
<feature type="non-terminal residue" evidence="3">
    <location>
        <position position="150"/>
    </location>
</feature>
<dbReference type="Pfam" id="PF00248">
    <property type="entry name" value="Aldo_ket_red"/>
    <property type="match status" value="1"/>
</dbReference>
<evidence type="ECO:0000313" key="2">
    <source>
        <dbReference type="Proteomes" id="UP000694941"/>
    </source>
</evidence>
<feature type="domain" description="NADP-dependent oxidoreductase" evidence="1">
    <location>
        <begin position="3"/>
        <end position="139"/>
    </location>
</feature>
<dbReference type="Gene3D" id="3.20.20.100">
    <property type="entry name" value="NADP-dependent oxidoreductase domain"/>
    <property type="match status" value="1"/>
</dbReference>
<evidence type="ECO:0000259" key="1">
    <source>
        <dbReference type="Pfam" id="PF00248"/>
    </source>
</evidence>
<protein>
    <submittedName>
        <fullName evidence="3">L-galactose dehydrogenase-like</fullName>
    </submittedName>
</protein>